<sequence length="399" mass="44781">MPPQQQLFNNPYASSIMAGLGGMAGAMDPKMAPQIAQTQYQGAQSILARKRAERQEEREKQQLDLQKDRMVLTEKQFKIEQKRLTDKAKLDTDKAKLVIAEKQRTAEKDDAMAGLHAIISNNPKGLAEYLGKGAIADPDNTNLNIKTVEWIKMQEGGKDLVPYITPAFLKQVNEAYGESPSGKTVMIMDENFQYQVYARDSKGGLHLAKNNEVSATVNMAQGFFEGKEIKPLLNFQKQLPKYIKQYSEGRGKGDKVGISVLKDLEKQTNANVKKVYEEAERQAKTEKEKHFLRLNKENVASGKPLKTWAEFIKPRAPQPTGGLTENAVVERLQQLADETLQTGEDYTKKFSQLYSQFRTYVASGLKREQALDQVLQEATRGGIIQPGAEQSNLPKWVTQ</sequence>
<accession>A0A0F9MXB3</accession>
<keyword evidence="1" id="KW-0175">Coiled coil</keyword>
<dbReference type="EMBL" id="LAZR01008047">
    <property type="protein sequence ID" value="KKM81275.1"/>
    <property type="molecule type" value="Genomic_DNA"/>
</dbReference>
<evidence type="ECO:0000313" key="2">
    <source>
        <dbReference type="EMBL" id="KKM81275.1"/>
    </source>
</evidence>
<dbReference type="AlphaFoldDB" id="A0A0F9MXB3"/>
<evidence type="ECO:0000256" key="1">
    <source>
        <dbReference type="SAM" id="Coils"/>
    </source>
</evidence>
<proteinExistence type="predicted"/>
<reference evidence="2" key="1">
    <citation type="journal article" date="2015" name="Nature">
        <title>Complex archaea that bridge the gap between prokaryotes and eukaryotes.</title>
        <authorList>
            <person name="Spang A."/>
            <person name="Saw J.H."/>
            <person name="Jorgensen S.L."/>
            <person name="Zaremba-Niedzwiedzka K."/>
            <person name="Martijn J."/>
            <person name="Lind A.E."/>
            <person name="van Eijk R."/>
            <person name="Schleper C."/>
            <person name="Guy L."/>
            <person name="Ettema T.J."/>
        </authorList>
    </citation>
    <scope>NUCLEOTIDE SEQUENCE</scope>
</reference>
<gene>
    <name evidence="2" type="ORF">LCGC14_1331460</name>
</gene>
<feature type="coiled-coil region" evidence="1">
    <location>
        <begin position="40"/>
        <end position="69"/>
    </location>
</feature>
<name>A0A0F9MXB3_9ZZZZ</name>
<feature type="coiled-coil region" evidence="1">
    <location>
        <begin position="262"/>
        <end position="289"/>
    </location>
</feature>
<protein>
    <submittedName>
        <fullName evidence="2">Uncharacterized protein</fullName>
    </submittedName>
</protein>
<organism evidence="2">
    <name type="scientific">marine sediment metagenome</name>
    <dbReference type="NCBI Taxonomy" id="412755"/>
    <lineage>
        <taxon>unclassified sequences</taxon>
        <taxon>metagenomes</taxon>
        <taxon>ecological metagenomes</taxon>
    </lineage>
</organism>
<comment type="caution">
    <text evidence="2">The sequence shown here is derived from an EMBL/GenBank/DDBJ whole genome shotgun (WGS) entry which is preliminary data.</text>
</comment>